<feature type="compositionally biased region" description="Pro residues" evidence="1">
    <location>
        <begin position="152"/>
        <end position="178"/>
    </location>
</feature>
<feature type="transmembrane region" description="Helical" evidence="2">
    <location>
        <begin position="449"/>
        <end position="478"/>
    </location>
</feature>
<feature type="transmembrane region" description="Helical" evidence="2">
    <location>
        <begin position="210"/>
        <end position="230"/>
    </location>
</feature>
<protein>
    <submittedName>
        <fullName evidence="3">Uncharacterized protein</fullName>
    </submittedName>
</protein>
<dbReference type="EnsemblPlants" id="Zm00001eb052530_T001">
    <property type="protein sequence ID" value="Zm00001eb052530_P001"/>
    <property type="gene ID" value="Zm00001eb052530"/>
</dbReference>
<organism evidence="3 4">
    <name type="scientific">Zea mays</name>
    <name type="common">Maize</name>
    <dbReference type="NCBI Taxonomy" id="4577"/>
    <lineage>
        <taxon>Eukaryota</taxon>
        <taxon>Viridiplantae</taxon>
        <taxon>Streptophyta</taxon>
        <taxon>Embryophyta</taxon>
        <taxon>Tracheophyta</taxon>
        <taxon>Spermatophyta</taxon>
        <taxon>Magnoliopsida</taxon>
        <taxon>Liliopsida</taxon>
        <taxon>Poales</taxon>
        <taxon>Poaceae</taxon>
        <taxon>PACMAD clade</taxon>
        <taxon>Panicoideae</taxon>
        <taxon>Andropogonodae</taxon>
        <taxon>Andropogoneae</taxon>
        <taxon>Tripsacinae</taxon>
        <taxon>Zea</taxon>
    </lineage>
</organism>
<dbReference type="FunCoup" id="A0A804M1N5">
    <property type="interactions" value="1"/>
</dbReference>
<evidence type="ECO:0000313" key="3">
    <source>
        <dbReference type="EnsemblPlants" id="Zm00001eb052530_P001"/>
    </source>
</evidence>
<feature type="region of interest" description="Disordered" evidence="1">
    <location>
        <begin position="134"/>
        <end position="207"/>
    </location>
</feature>
<proteinExistence type="predicted"/>
<dbReference type="InParanoid" id="A0A804M1N5"/>
<feature type="compositionally biased region" description="Basic and acidic residues" evidence="1">
    <location>
        <begin position="363"/>
        <end position="372"/>
    </location>
</feature>
<reference evidence="3" key="3">
    <citation type="submission" date="2021-05" db="UniProtKB">
        <authorList>
            <consortium name="EnsemblPlants"/>
        </authorList>
    </citation>
    <scope>IDENTIFICATION</scope>
    <source>
        <strain evidence="3">cv. B73</strain>
    </source>
</reference>
<feature type="compositionally biased region" description="Basic residues" evidence="1">
    <location>
        <begin position="64"/>
        <end position="73"/>
    </location>
</feature>
<accession>A0A804M1N5</accession>
<evidence type="ECO:0000256" key="1">
    <source>
        <dbReference type="SAM" id="MobiDB-lite"/>
    </source>
</evidence>
<keyword evidence="2" id="KW-1133">Transmembrane helix</keyword>
<sequence length="507" mass="52939">MKQRKVGKKIKTHSRSRSRDVLLPTLPRSLHVPNGKNGLRSADTTWLPKATNPEREHQTAPKSQHPRPARRRPPMLAVAGDGKGRRRSVLPKERPSGRLIRLLAALRPSRAGPLPVQTGFPTSLADLVVKNHGRLKKHPSPSSKRGAAASPSPSPLPSPSTPTSPSLFPPAESPPPPTTADAVSPSDRPRPDLPPAQPPRRGKGSGFGPGLGLGLGFLAVSGVVASLALLVIWSKVVAAVTVASFSLYLLESVRSSSLPRRRPRAVVTERRLALDGRGRVSPIREVDAATEPSRPSCCSDSDRESDGRMLLVEESGGVLDESSNLRPKAKKKSWKKLLASSKKLHRGRRSKEAGSSGCDGDGDGSREGDDTARGGGNAKAADSSGSRRGAPSEIGAAADEAAAKEADSSRGSRGSQCVEVDAGHVEIDASVDDLIEEEEEEQAGIRSPALVLVAIVLVGLVAGKVVALAVTVLCSAFLSSVQRSPCACGCGGGGGCSHGGRLELSMP</sequence>
<evidence type="ECO:0000313" key="4">
    <source>
        <dbReference type="Proteomes" id="UP000007305"/>
    </source>
</evidence>
<dbReference type="PANTHER" id="PTHR36381">
    <property type="entry name" value="ETHYLENE-REGULATED TRANSCRIPT 2 (ERT2)"/>
    <property type="match status" value="1"/>
</dbReference>
<feature type="compositionally biased region" description="Basic residues" evidence="1">
    <location>
        <begin position="1"/>
        <end position="16"/>
    </location>
</feature>
<dbReference type="PANTHER" id="PTHR36381:SF1">
    <property type="entry name" value="ETHYLENE-REGULATED TRANSCRIPT 2 (ERT2)"/>
    <property type="match status" value="1"/>
</dbReference>
<feature type="region of interest" description="Disordered" evidence="1">
    <location>
        <begin position="318"/>
        <end position="417"/>
    </location>
</feature>
<keyword evidence="4" id="KW-1185">Reference proteome</keyword>
<dbReference type="AlphaFoldDB" id="A0A804M1N5"/>
<feature type="region of interest" description="Disordered" evidence="1">
    <location>
        <begin position="1"/>
        <end position="94"/>
    </location>
</feature>
<dbReference type="Proteomes" id="UP000007305">
    <property type="component" value="Chromosome 1"/>
</dbReference>
<feature type="compositionally biased region" description="Basic and acidic residues" evidence="1">
    <location>
        <begin position="401"/>
        <end position="410"/>
    </location>
</feature>
<evidence type="ECO:0000256" key="2">
    <source>
        <dbReference type="SAM" id="Phobius"/>
    </source>
</evidence>
<dbReference type="Gramene" id="Zm00001eb052530_T001">
    <property type="protein sequence ID" value="Zm00001eb052530_P001"/>
    <property type="gene ID" value="Zm00001eb052530"/>
</dbReference>
<feature type="transmembrane region" description="Helical" evidence="2">
    <location>
        <begin position="236"/>
        <end position="253"/>
    </location>
</feature>
<keyword evidence="2" id="KW-0472">Membrane</keyword>
<name>A0A804M1N5_MAIZE</name>
<feature type="compositionally biased region" description="Low complexity" evidence="1">
    <location>
        <begin position="140"/>
        <end position="151"/>
    </location>
</feature>
<reference evidence="3" key="2">
    <citation type="submission" date="2019-07" db="EMBL/GenBank/DDBJ databases">
        <authorList>
            <person name="Seetharam A."/>
            <person name="Woodhouse M."/>
            <person name="Cannon E."/>
        </authorList>
    </citation>
    <scope>NUCLEOTIDE SEQUENCE [LARGE SCALE GENOMIC DNA]</scope>
    <source>
        <strain evidence="3">cv. B73</strain>
    </source>
</reference>
<keyword evidence="2" id="KW-0812">Transmembrane</keyword>
<reference evidence="4" key="1">
    <citation type="submission" date="2015-12" db="EMBL/GenBank/DDBJ databases">
        <title>Update maize B73 reference genome by single molecule sequencing technologies.</title>
        <authorList>
            <consortium name="Maize Genome Sequencing Project"/>
            <person name="Ware D."/>
        </authorList>
    </citation>
    <scope>NUCLEOTIDE SEQUENCE [LARGE SCALE GENOMIC DNA]</scope>
    <source>
        <strain evidence="4">cv. B73</strain>
    </source>
</reference>
<feature type="region of interest" description="Disordered" evidence="1">
    <location>
        <begin position="283"/>
        <end position="305"/>
    </location>
</feature>